<organism evidence="1 2">
    <name type="scientific">Actinomortierella ambigua</name>
    <dbReference type="NCBI Taxonomy" id="1343610"/>
    <lineage>
        <taxon>Eukaryota</taxon>
        <taxon>Fungi</taxon>
        <taxon>Fungi incertae sedis</taxon>
        <taxon>Mucoromycota</taxon>
        <taxon>Mortierellomycotina</taxon>
        <taxon>Mortierellomycetes</taxon>
        <taxon>Mortierellales</taxon>
        <taxon>Mortierellaceae</taxon>
        <taxon>Actinomortierella</taxon>
    </lineage>
</organism>
<gene>
    <name evidence="1" type="ORF">DFQ27_006037</name>
</gene>
<proteinExistence type="predicted"/>
<protein>
    <submittedName>
        <fullName evidence="1">Uncharacterized protein</fullName>
    </submittedName>
</protein>
<sequence length="106" mass="12133">MQMFLDRNRTLSESEEYMFRAEFEKCEPALATLYKHPPRLSTKYCVARGNDIVGSCSVDIQDGEVKRECVVTPGWECVFKLPLFDANGCKVIRKCIRNSTFFPAAK</sequence>
<name>A0A9P6U228_9FUNG</name>
<comment type="caution">
    <text evidence="1">The sequence shown here is derived from an EMBL/GenBank/DDBJ whole genome shotgun (WGS) entry which is preliminary data.</text>
</comment>
<dbReference type="EMBL" id="JAAAJB010000439">
    <property type="protein sequence ID" value="KAG0255837.1"/>
    <property type="molecule type" value="Genomic_DNA"/>
</dbReference>
<dbReference type="AlphaFoldDB" id="A0A9P6U228"/>
<keyword evidence="2" id="KW-1185">Reference proteome</keyword>
<evidence type="ECO:0000313" key="1">
    <source>
        <dbReference type="EMBL" id="KAG0255837.1"/>
    </source>
</evidence>
<accession>A0A9P6U228</accession>
<evidence type="ECO:0000313" key="2">
    <source>
        <dbReference type="Proteomes" id="UP000807716"/>
    </source>
</evidence>
<reference evidence="1" key="1">
    <citation type="journal article" date="2020" name="Fungal Divers.">
        <title>Resolving the Mortierellaceae phylogeny through synthesis of multi-gene phylogenetics and phylogenomics.</title>
        <authorList>
            <person name="Vandepol N."/>
            <person name="Liber J."/>
            <person name="Desiro A."/>
            <person name="Na H."/>
            <person name="Kennedy M."/>
            <person name="Barry K."/>
            <person name="Grigoriev I.V."/>
            <person name="Miller A.N."/>
            <person name="O'Donnell K."/>
            <person name="Stajich J.E."/>
            <person name="Bonito G."/>
        </authorList>
    </citation>
    <scope>NUCLEOTIDE SEQUENCE</scope>
    <source>
        <strain evidence="1">BC1065</strain>
    </source>
</reference>
<dbReference type="Proteomes" id="UP000807716">
    <property type="component" value="Unassembled WGS sequence"/>
</dbReference>